<organism evidence="1 2">
    <name type="scientific">Peronosclerospora sorghi</name>
    <dbReference type="NCBI Taxonomy" id="230839"/>
    <lineage>
        <taxon>Eukaryota</taxon>
        <taxon>Sar</taxon>
        <taxon>Stramenopiles</taxon>
        <taxon>Oomycota</taxon>
        <taxon>Peronosporomycetes</taxon>
        <taxon>Peronosporales</taxon>
        <taxon>Peronosporaceae</taxon>
        <taxon>Peronosclerospora</taxon>
    </lineage>
</organism>
<evidence type="ECO:0000313" key="1">
    <source>
        <dbReference type="EMBL" id="KAI9909857.1"/>
    </source>
</evidence>
<gene>
    <name evidence="1" type="ORF">PsorP6_010629</name>
</gene>
<name>A0ACC0VUA5_9STRA</name>
<dbReference type="Proteomes" id="UP001163321">
    <property type="component" value="Chromosome 6"/>
</dbReference>
<protein>
    <submittedName>
        <fullName evidence="1">Uncharacterized protein</fullName>
    </submittedName>
</protein>
<keyword evidence="2" id="KW-1185">Reference proteome</keyword>
<accession>A0ACC0VUA5</accession>
<comment type="caution">
    <text evidence="1">The sequence shown here is derived from an EMBL/GenBank/DDBJ whole genome shotgun (WGS) entry which is preliminary data.</text>
</comment>
<sequence>MLTTGEKIIEQAREISRKRKKDKKYYDKKRANMEFKEGDLVLLSTENLNIRHQTTQQTTSTSKKFIPKWIGPYKIIKKKRDNVVQLGLPPHMELHSTINIDKLKPYWKY</sequence>
<evidence type="ECO:0000313" key="2">
    <source>
        <dbReference type="Proteomes" id="UP001163321"/>
    </source>
</evidence>
<reference evidence="1 2" key="1">
    <citation type="journal article" date="2022" name="bioRxiv">
        <title>The genome of the oomycete Peronosclerospora sorghi, a cosmopolitan pathogen of maize and sorghum, is inflated with dispersed pseudogenes.</title>
        <authorList>
            <person name="Fletcher K."/>
            <person name="Martin F."/>
            <person name="Isakeit T."/>
            <person name="Cavanaugh K."/>
            <person name="Magill C."/>
            <person name="Michelmore R."/>
        </authorList>
    </citation>
    <scope>NUCLEOTIDE SEQUENCE [LARGE SCALE GENOMIC DNA]</scope>
    <source>
        <strain evidence="1">P6</strain>
    </source>
</reference>
<proteinExistence type="predicted"/>
<dbReference type="EMBL" id="CM047585">
    <property type="protein sequence ID" value="KAI9909857.1"/>
    <property type="molecule type" value="Genomic_DNA"/>
</dbReference>